<feature type="domain" description="S1 motif" evidence="5">
    <location>
        <begin position="24"/>
        <end position="93"/>
    </location>
</feature>
<reference evidence="6 7" key="1">
    <citation type="submission" date="2020-08" db="EMBL/GenBank/DDBJ databases">
        <title>Genome public.</title>
        <authorList>
            <person name="Liu C."/>
            <person name="Sun Q."/>
        </authorList>
    </citation>
    <scope>NUCLEOTIDE SEQUENCE [LARGE SCALE GENOMIC DNA]</scope>
    <source>
        <strain evidence="6 7">NSJ-37</strain>
    </source>
</reference>
<dbReference type="InterPro" id="IPR003029">
    <property type="entry name" value="S1_domain"/>
</dbReference>
<evidence type="ECO:0000256" key="1">
    <source>
        <dbReference type="ARBA" id="ARBA00006767"/>
    </source>
</evidence>
<dbReference type="InterPro" id="IPR035104">
    <property type="entry name" value="Ribosomal_protein_S1-like"/>
</dbReference>
<dbReference type="SMART" id="SM00316">
    <property type="entry name" value="S1"/>
    <property type="match status" value="3"/>
</dbReference>
<feature type="domain" description="S1 motif" evidence="5">
    <location>
        <begin position="198"/>
        <end position="265"/>
    </location>
</feature>
<feature type="domain" description="S1 motif" evidence="5">
    <location>
        <begin position="111"/>
        <end position="177"/>
    </location>
</feature>
<dbReference type="PRINTS" id="PR00681">
    <property type="entry name" value="RIBOSOMALS1"/>
</dbReference>
<evidence type="ECO:0000256" key="2">
    <source>
        <dbReference type="ARBA" id="ARBA00022980"/>
    </source>
</evidence>
<dbReference type="RefSeq" id="WP_022465058.1">
    <property type="nucleotide sequence ID" value="NZ_JACRSX010000017.1"/>
</dbReference>
<dbReference type="PROSITE" id="PS50126">
    <property type="entry name" value="S1"/>
    <property type="match status" value="3"/>
</dbReference>
<dbReference type="EMBL" id="JACRSX010000017">
    <property type="protein sequence ID" value="MBC8563208.1"/>
    <property type="molecule type" value="Genomic_DNA"/>
</dbReference>
<dbReference type="Pfam" id="PF00575">
    <property type="entry name" value="S1"/>
    <property type="match status" value="3"/>
</dbReference>
<evidence type="ECO:0000313" key="7">
    <source>
        <dbReference type="Proteomes" id="UP000606193"/>
    </source>
</evidence>
<dbReference type="SUPFAM" id="SSF50249">
    <property type="entry name" value="Nucleic acid-binding proteins"/>
    <property type="match status" value="3"/>
</dbReference>
<dbReference type="PANTHER" id="PTHR10724">
    <property type="entry name" value="30S RIBOSOMAL PROTEIN S1"/>
    <property type="match status" value="1"/>
</dbReference>
<sequence length="309" mass="34204">MSEEKSMKDYENELERSFQVLREGDILDVTVIGVSDTEVTVDLNYYTEGIIPIEECSDDPSFSIKKDMIIGDVIQAMVLDPENASGNVILSRKEANRVLVWDELKEDMADGTVFDVKITEAVPAGVVGYVRGIRAFIPASQLALTYVEDTESYVGMTVQAVIITVEKDIQKLVLSAKMIQKERALAEKTQHIGRLTTGDLVEGPVTRMESYGVFIDIGEGLTGLCHISQITNKFIKSPKEELKMGQVVKAKILKIEGDRISLSIKALREDEPDTGEESYEIPEAYSADSADKDQDTSPFAKLLQGIKLE</sequence>
<dbReference type="InterPro" id="IPR012340">
    <property type="entry name" value="NA-bd_OB-fold"/>
</dbReference>
<dbReference type="Gene3D" id="2.40.50.140">
    <property type="entry name" value="Nucleic acid-binding proteins"/>
    <property type="match status" value="3"/>
</dbReference>
<gene>
    <name evidence="6" type="ORF">H8704_11305</name>
</gene>
<dbReference type="PANTHER" id="PTHR10724:SF7">
    <property type="entry name" value="SMALL RIBOSOMAL SUBUNIT PROTEIN BS1C"/>
    <property type="match status" value="1"/>
</dbReference>
<dbReference type="CDD" id="cd04465">
    <property type="entry name" value="S1_RPS1_repeat_ec2_hs2"/>
    <property type="match status" value="1"/>
</dbReference>
<accession>A0ABR7N3L2</accession>
<feature type="compositionally biased region" description="Acidic residues" evidence="4">
    <location>
        <begin position="270"/>
        <end position="280"/>
    </location>
</feature>
<dbReference type="Proteomes" id="UP000606193">
    <property type="component" value="Unassembled WGS sequence"/>
</dbReference>
<comment type="similarity">
    <text evidence="1">Belongs to the bacterial ribosomal protein bS1 family.</text>
</comment>
<dbReference type="CDD" id="cd05687">
    <property type="entry name" value="S1_RPS1_repeat_ec1_hs1"/>
    <property type="match status" value="1"/>
</dbReference>
<keyword evidence="3" id="KW-0687">Ribonucleoprotein</keyword>
<protein>
    <submittedName>
        <fullName evidence="6">S1 RNA-binding domain-containing protein</fullName>
    </submittedName>
</protein>
<evidence type="ECO:0000256" key="3">
    <source>
        <dbReference type="ARBA" id="ARBA00023274"/>
    </source>
</evidence>
<organism evidence="6 7">
    <name type="scientific">Jutongia huaianensis</name>
    <dbReference type="NCBI Taxonomy" id="2763668"/>
    <lineage>
        <taxon>Bacteria</taxon>
        <taxon>Bacillati</taxon>
        <taxon>Bacillota</taxon>
        <taxon>Clostridia</taxon>
        <taxon>Lachnospirales</taxon>
        <taxon>Lachnospiraceae</taxon>
        <taxon>Jutongia</taxon>
    </lineage>
</organism>
<proteinExistence type="inferred from homology"/>
<keyword evidence="7" id="KW-1185">Reference proteome</keyword>
<evidence type="ECO:0000259" key="5">
    <source>
        <dbReference type="PROSITE" id="PS50126"/>
    </source>
</evidence>
<name>A0ABR7N3L2_9FIRM</name>
<keyword evidence="2" id="KW-0689">Ribosomal protein</keyword>
<evidence type="ECO:0000256" key="4">
    <source>
        <dbReference type="SAM" id="MobiDB-lite"/>
    </source>
</evidence>
<feature type="region of interest" description="Disordered" evidence="4">
    <location>
        <begin position="269"/>
        <end position="295"/>
    </location>
</feature>
<comment type="caution">
    <text evidence="6">The sequence shown here is derived from an EMBL/GenBank/DDBJ whole genome shotgun (WGS) entry which is preliminary data.</text>
</comment>
<evidence type="ECO:0000313" key="6">
    <source>
        <dbReference type="EMBL" id="MBC8563208.1"/>
    </source>
</evidence>
<dbReference type="InterPro" id="IPR050437">
    <property type="entry name" value="Ribos_protein_bS1-like"/>
</dbReference>